<organism evidence="1 2">
    <name type="scientific">candidate division WWE3 bacterium RIFOXYD1_FULL_39_9</name>
    <dbReference type="NCBI Taxonomy" id="1802649"/>
    <lineage>
        <taxon>Bacteria</taxon>
        <taxon>Katanobacteria</taxon>
    </lineage>
</organism>
<protein>
    <recommendedName>
        <fullName evidence="3">DUF2007 domain-containing protein</fullName>
    </recommendedName>
</protein>
<comment type="caution">
    <text evidence="1">The sequence shown here is derived from an EMBL/GenBank/DDBJ whole genome shotgun (WGS) entry which is preliminary data.</text>
</comment>
<dbReference type="EMBL" id="MEWG01000025">
    <property type="protein sequence ID" value="OGC77180.1"/>
    <property type="molecule type" value="Genomic_DNA"/>
</dbReference>
<reference evidence="1 2" key="1">
    <citation type="journal article" date="2016" name="Nat. Commun.">
        <title>Thousands of microbial genomes shed light on interconnected biogeochemical processes in an aquifer system.</title>
        <authorList>
            <person name="Anantharaman K."/>
            <person name="Brown C.T."/>
            <person name="Hug L.A."/>
            <person name="Sharon I."/>
            <person name="Castelle C.J."/>
            <person name="Probst A.J."/>
            <person name="Thomas B.C."/>
            <person name="Singh A."/>
            <person name="Wilkins M.J."/>
            <person name="Karaoz U."/>
            <person name="Brodie E.L."/>
            <person name="Williams K.H."/>
            <person name="Hubbard S.S."/>
            <person name="Banfield J.F."/>
        </authorList>
    </citation>
    <scope>NUCLEOTIDE SEQUENCE [LARGE SCALE GENOMIC DNA]</scope>
</reference>
<proteinExistence type="predicted"/>
<dbReference type="AlphaFoldDB" id="A0A1F4X651"/>
<evidence type="ECO:0008006" key="3">
    <source>
        <dbReference type="Google" id="ProtNLM"/>
    </source>
</evidence>
<name>A0A1F4X651_UNCKA</name>
<gene>
    <name evidence="1" type="ORF">A2619_01085</name>
</gene>
<evidence type="ECO:0000313" key="1">
    <source>
        <dbReference type="EMBL" id="OGC77180.1"/>
    </source>
</evidence>
<dbReference type="Proteomes" id="UP000176815">
    <property type="component" value="Unassembled WGS sequence"/>
</dbReference>
<evidence type="ECO:0000313" key="2">
    <source>
        <dbReference type="Proteomes" id="UP000176815"/>
    </source>
</evidence>
<accession>A0A1F4X651</accession>
<sequence>MKKKEIKTVSMVWDYKEQIDFNSLTRILNGLGFKGVIREVDTNGDTHAIVIAEEKISGKQAQAAFEKEI</sequence>